<gene>
    <name evidence="2" type="ORF">LCGC14_2637730</name>
</gene>
<sequence length="319" mass="36428">MNEIEKSQVVESQMMSVDEVVGQVRRMQEVMAQVMKPKIHYGIIPGTQKPTLYKPGSEKLLVTFRLGIGDPQIDDLSDDDHIRYRVITPIVHIPTGHVMGHGIGEASSEEEKYQWRKPVCEEEFDDTDVDRRREVWKKIWDKQKRAYATKKIKQVRTNPPDQANTILKMAKKRAQIDGTLTATAASDIFDQDLEDLPPEQIGDQDRQPPAPPQRQSEQQAPPPQQPAQDAPPQDPPPQGEQGPPEGQEVISEPQRRRLYAIWKASGWQEHQVKDIVAEKWGYTSSKDIFRGADYDAICKYFEDNKQKVEDPPEDDAVPF</sequence>
<reference evidence="2" key="1">
    <citation type="journal article" date="2015" name="Nature">
        <title>Complex archaea that bridge the gap between prokaryotes and eukaryotes.</title>
        <authorList>
            <person name="Spang A."/>
            <person name="Saw J.H."/>
            <person name="Jorgensen S.L."/>
            <person name="Zaremba-Niedzwiedzka K."/>
            <person name="Martijn J."/>
            <person name="Lind A.E."/>
            <person name="van Eijk R."/>
            <person name="Schleper C."/>
            <person name="Guy L."/>
            <person name="Ettema T.J."/>
        </authorList>
    </citation>
    <scope>NUCLEOTIDE SEQUENCE</scope>
</reference>
<dbReference type="AlphaFoldDB" id="A0A0F9CQT0"/>
<feature type="region of interest" description="Disordered" evidence="1">
    <location>
        <begin position="195"/>
        <end position="254"/>
    </location>
</feature>
<name>A0A0F9CQT0_9ZZZZ</name>
<organism evidence="2">
    <name type="scientific">marine sediment metagenome</name>
    <dbReference type="NCBI Taxonomy" id="412755"/>
    <lineage>
        <taxon>unclassified sequences</taxon>
        <taxon>metagenomes</taxon>
        <taxon>ecological metagenomes</taxon>
    </lineage>
</organism>
<protein>
    <submittedName>
        <fullName evidence="2">Uncharacterized protein</fullName>
    </submittedName>
</protein>
<evidence type="ECO:0000313" key="2">
    <source>
        <dbReference type="EMBL" id="KKK98941.1"/>
    </source>
</evidence>
<accession>A0A0F9CQT0</accession>
<dbReference type="EMBL" id="LAZR01045405">
    <property type="protein sequence ID" value="KKK98941.1"/>
    <property type="molecule type" value="Genomic_DNA"/>
</dbReference>
<feature type="compositionally biased region" description="Low complexity" evidence="1">
    <location>
        <begin position="239"/>
        <end position="248"/>
    </location>
</feature>
<proteinExistence type="predicted"/>
<comment type="caution">
    <text evidence="2">The sequence shown here is derived from an EMBL/GenBank/DDBJ whole genome shotgun (WGS) entry which is preliminary data.</text>
</comment>
<evidence type="ECO:0000256" key="1">
    <source>
        <dbReference type="SAM" id="MobiDB-lite"/>
    </source>
</evidence>